<keyword evidence="1" id="KW-0472">Membrane</keyword>
<evidence type="ECO:0000256" key="1">
    <source>
        <dbReference type="SAM" id="Phobius"/>
    </source>
</evidence>
<evidence type="ECO:0000259" key="4">
    <source>
        <dbReference type="Pfam" id="PF26591"/>
    </source>
</evidence>
<dbReference type="InterPro" id="IPR058911">
    <property type="entry name" value="DUF8186_C"/>
</dbReference>
<accession>A0A8T4GSS8</accession>
<dbReference type="AlphaFoldDB" id="A0A8T4GSS8"/>
<protein>
    <submittedName>
        <fullName evidence="5">Uncharacterized protein</fullName>
    </submittedName>
</protein>
<dbReference type="InterPro" id="IPR058910">
    <property type="entry name" value="DUF8186_M"/>
</dbReference>
<keyword evidence="1" id="KW-1133">Transmembrane helix</keyword>
<feature type="transmembrane region" description="Helical" evidence="1">
    <location>
        <begin position="531"/>
        <end position="551"/>
    </location>
</feature>
<dbReference type="EMBL" id="JAGGKO010000009">
    <property type="protein sequence ID" value="MBP1955939.1"/>
    <property type="molecule type" value="Genomic_DNA"/>
</dbReference>
<dbReference type="Proteomes" id="UP000765891">
    <property type="component" value="Unassembled WGS sequence"/>
</dbReference>
<evidence type="ECO:0000313" key="5">
    <source>
        <dbReference type="EMBL" id="MBP1955939.1"/>
    </source>
</evidence>
<sequence>MSPSRAVPIAIAGVLLLVTVTGLAAANHPRPGTEGNGLTENESATLWSHDADDYTNDSTYSQHYGEHRTALQQLANGTDITFTRPPKTAATWTKHDFRDLHASGPETSLHPENADLEDGALIADAHATIFAAQPTTRAHLASGETRTYLAPDGTLRGLVDYRVRYPSTSADWSLTKHQISRVWLTQDGDTIASSTGTQTPTLDYQLQNDRTTTLTLHATIEVRIEQTTTVNGNTVSTTTETDSITVTDSLSGSVYNLAAYPYYATYPNGDAGVAILQSRPWQGYTLTETGSARVRGVWRFYTARHTGWDTLVTSTRDGETRTQSDAIPVSVHAYPSRIGPVAEPVRTGPEIVETWGINRSSPASTLGEDVHTDVVNDTYTTTYGVAVRAEQVDRQALHVAGIVRGVNATIFQPQAGSTRHLRESSLTATVLSQNVSAATVRLELRDNQTGAPIDLSQEQRGRPLAQSPTGYIAIGDQHVETNRSGVAVVTLTQPGIYTAQYQPESWLGANPAYVRTQASVRWHPLGTLSGWFNLVFTTGWKLLPFVVMFYAGQRLLRMFGLDRFQHYD</sequence>
<comment type="caution">
    <text evidence="5">The sequence shown here is derived from an EMBL/GenBank/DDBJ whole genome shotgun (WGS) entry which is preliminary data.</text>
</comment>
<evidence type="ECO:0000313" key="6">
    <source>
        <dbReference type="Proteomes" id="UP000765891"/>
    </source>
</evidence>
<dbReference type="Pfam" id="PF26590">
    <property type="entry name" value="DUF8186_M"/>
    <property type="match status" value="1"/>
</dbReference>
<dbReference type="InterPro" id="IPR058499">
    <property type="entry name" value="DUF8186"/>
</dbReference>
<organism evidence="5 6">
    <name type="scientific">Halarchaeum rubridurum</name>
    <dbReference type="NCBI Taxonomy" id="489911"/>
    <lineage>
        <taxon>Archaea</taxon>
        <taxon>Methanobacteriati</taxon>
        <taxon>Methanobacteriota</taxon>
        <taxon>Stenosarchaea group</taxon>
        <taxon>Halobacteria</taxon>
        <taxon>Halobacteriales</taxon>
        <taxon>Halobacteriaceae</taxon>
    </lineage>
</organism>
<feature type="domain" description="DUF8186" evidence="4">
    <location>
        <begin position="421"/>
        <end position="520"/>
    </location>
</feature>
<evidence type="ECO:0000259" key="3">
    <source>
        <dbReference type="Pfam" id="PF26590"/>
    </source>
</evidence>
<gene>
    <name evidence="5" type="ORF">J2752_002870</name>
</gene>
<feature type="domain" description="DUF8186" evidence="3">
    <location>
        <begin position="259"/>
        <end position="410"/>
    </location>
</feature>
<reference evidence="5" key="1">
    <citation type="submission" date="2021-03" db="EMBL/GenBank/DDBJ databases">
        <title>Genomic Encyclopedia of Type Strains, Phase IV (KMG-IV): sequencing the most valuable type-strain genomes for metagenomic binning, comparative biology and taxonomic classification.</title>
        <authorList>
            <person name="Goeker M."/>
        </authorList>
    </citation>
    <scope>NUCLEOTIDE SEQUENCE</scope>
    <source>
        <strain evidence="5">DSM 22443</strain>
    </source>
</reference>
<dbReference type="Pfam" id="PF26591">
    <property type="entry name" value="DUF8186_C"/>
    <property type="match status" value="1"/>
</dbReference>
<feature type="domain" description="DUF8186" evidence="2">
    <location>
        <begin position="99"/>
        <end position="255"/>
    </location>
</feature>
<evidence type="ECO:0000259" key="2">
    <source>
        <dbReference type="Pfam" id="PF26589"/>
    </source>
</evidence>
<dbReference type="Pfam" id="PF26589">
    <property type="entry name" value="DUF8186"/>
    <property type="match status" value="1"/>
</dbReference>
<name>A0A8T4GSS8_9EURY</name>
<proteinExistence type="predicted"/>
<keyword evidence="1" id="KW-0812">Transmembrane</keyword>